<dbReference type="SUPFAM" id="SSF52540">
    <property type="entry name" value="P-loop containing nucleoside triphosphate hydrolases"/>
    <property type="match status" value="1"/>
</dbReference>
<protein>
    <recommendedName>
        <fullName evidence="3">Type IV secretion system protein virB4</fullName>
    </recommendedName>
</protein>
<dbReference type="RefSeq" id="WP_215885992.1">
    <property type="nucleotide sequence ID" value="NZ_CP134225.1"/>
</dbReference>
<comment type="caution">
    <text evidence="1">The sequence shown here is derived from an EMBL/GenBank/DDBJ whole genome shotgun (WGS) entry which is preliminary data.</text>
</comment>
<gene>
    <name evidence="1" type="ORF">HF568_06165</name>
</gene>
<proteinExistence type="predicted"/>
<evidence type="ECO:0000313" key="2">
    <source>
        <dbReference type="Proteomes" id="UP000887300"/>
    </source>
</evidence>
<dbReference type="InterPro" id="IPR027417">
    <property type="entry name" value="P-loop_NTPase"/>
</dbReference>
<organism evidence="1 2">
    <name type="scientific">Acidithiobacillus ferridurans</name>
    <dbReference type="NCBI Taxonomy" id="1232575"/>
    <lineage>
        <taxon>Bacteria</taxon>
        <taxon>Pseudomonadati</taxon>
        <taxon>Pseudomonadota</taxon>
        <taxon>Acidithiobacillia</taxon>
        <taxon>Acidithiobacillales</taxon>
        <taxon>Acidithiobacillaceae</taxon>
        <taxon>Acidithiobacillus</taxon>
    </lineage>
</organism>
<dbReference type="PANTHER" id="PTHR30121:SF12">
    <property type="entry name" value="TYPE IV SECRETION SYSTEM PROTEIN CAGE"/>
    <property type="match status" value="1"/>
</dbReference>
<dbReference type="Proteomes" id="UP000887300">
    <property type="component" value="Unassembled WGS sequence"/>
</dbReference>
<dbReference type="EMBL" id="JABBHS010000191">
    <property type="protein sequence ID" value="MBU2722797.1"/>
    <property type="molecule type" value="Genomic_DNA"/>
</dbReference>
<accession>A0A8X8KAG2</accession>
<dbReference type="InterPro" id="IPR051162">
    <property type="entry name" value="T4SS_component"/>
</dbReference>
<name>A0A8X8KAG2_ACIFI</name>
<sequence length="834" mass="94188">MAIAIKNVAETVNQNNSMTEIIPFLVPLDDETVLCKDGAMLALYTYAPADTDGLSPGQVDDDAAIMERALMTLRREDVMAWMLVNRSEKTVYPTGQHDNPVAKKIEALYRKDYLSQRHYSHRFYIAILMTHATRGGRVIETFMHHMNQGKSIGLSASSALKEAFGFGAMEIAEEARLKEQQRELDSVLNQFTATASPLRGLHRLSGGDLWGALDALVSPAESAPRPIQLPQTVLLDGYLGRNTITVKDQELVFEGVSTEKHIAVLSVKNEPDAWPENTKPGMLDILYGVDAEWTLSIALRMVNMEQARGFVKAFRRFYLNTRKGLRSVVGETISGQQSDNVNVDAEVKADEANDALRSFAGSSPVAAYTNLTLVVKADTTDALERDTKRCNEALSEHFQLIRERSHLFSAWAGTIPGQWALPVRWVFLTGGAIADLLPIRGIYEGNPVNPYYEKQYRRNMPAITAMNTAQKTPFYFNFHAGDLGHTLIVGPSRSGKSAMVNFLISQWMKYQNARIFVFDKDHSNWITTLMLNGDYLGLAEPGGLSMNPVKTLKTEQDWAWFTQWADYILSVRDGPLTTDEGTELANAVQRLKAIPEDLRDLPILGDHFFGPLAAKLRGRLAPWIGNGMWSAFFSGQKDGIRFSRYTTISMDDILAYPEPARAFLNYLFYRIEHSLDGEPTMIYIEEAWFAFEDPIFSQRLKEWLKRLAKLNVIVVMATQSVFEVEGTKAFASIIDNVPTLLMLPHRRATAFTQLYRDNFQFSPEQVQKLTELTQKSDYYVVQNGDPKVLKCRFRPDVLAYLRSDSAARELFKHWRSSGRSDWREQYAQEAQQLD</sequence>
<dbReference type="PANTHER" id="PTHR30121">
    <property type="entry name" value="UNCHARACTERIZED PROTEIN YJGR-RELATED"/>
    <property type="match status" value="1"/>
</dbReference>
<reference evidence="1" key="1">
    <citation type="journal article" date="2021" name="ISME J.">
        <title>Genomic evolution of the class Acidithiobacillia: deep-branching Proteobacteria living in extreme acidic conditions.</title>
        <authorList>
            <person name="Moya-Beltran A."/>
            <person name="Beard S."/>
            <person name="Rojas-Villalobos C."/>
            <person name="Issotta F."/>
            <person name="Gallardo Y."/>
            <person name="Ulloa R."/>
            <person name="Giaveno A."/>
            <person name="Degli Esposti M."/>
            <person name="Johnson D.B."/>
            <person name="Quatrini R."/>
        </authorList>
    </citation>
    <scope>NUCLEOTIDE SEQUENCE</scope>
    <source>
        <strain evidence="1">DSM 583</strain>
    </source>
</reference>
<evidence type="ECO:0008006" key="3">
    <source>
        <dbReference type="Google" id="ProtNLM"/>
    </source>
</evidence>
<dbReference type="AlphaFoldDB" id="A0A8X8KAG2"/>
<evidence type="ECO:0000313" key="1">
    <source>
        <dbReference type="EMBL" id="MBU2722797.1"/>
    </source>
</evidence>
<dbReference type="Gene3D" id="3.40.50.300">
    <property type="entry name" value="P-loop containing nucleotide triphosphate hydrolases"/>
    <property type="match status" value="2"/>
</dbReference>